<gene>
    <name evidence="6" type="ORF">BE15_26750</name>
</gene>
<dbReference type="InterPro" id="IPR036388">
    <property type="entry name" value="WH-like_DNA-bd_sf"/>
</dbReference>
<dbReference type="GO" id="GO:0005829">
    <property type="term" value="C:cytosol"/>
    <property type="evidence" value="ECO:0007669"/>
    <property type="project" value="TreeGrafter"/>
</dbReference>
<dbReference type="InterPro" id="IPR036390">
    <property type="entry name" value="WH_DNA-bd_sf"/>
</dbReference>
<dbReference type="InterPro" id="IPR014710">
    <property type="entry name" value="RmlC-like_jellyroll"/>
</dbReference>
<dbReference type="InterPro" id="IPR000595">
    <property type="entry name" value="cNMP-bd_dom"/>
</dbReference>
<dbReference type="GO" id="GO:0003677">
    <property type="term" value="F:DNA binding"/>
    <property type="evidence" value="ECO:0007669"/>
    <property type="project" value="UniProtKB-KW"/>
</dbReference>
<keyword evidence="1" id="KW-0805">Transcription regulation</keyword>
<protein>
    <submittedName>
        <fullName evidence="6">Crp/Fnr family transcriptional regulator</fullName>
    </submittedName>
</protein>
<accession>A0A150QKA8</accession>
<dbReference type="PROSITE" id="PS50042">
    <property type="entry name" value="CNMP_BINDING_3"/>
    <property type="match status" value="1"/>
</dbReference>
<evidence type="ECO:0000259" key="4">
    <source>
        <dbReference type="PROSITE" id="PS50042"/>
    </source>
</evidence>
<keyword evidence="3" id="KW-0804">Transcription</keyword>
<dbReference type="Proteomes" id="UP000075260">
    <property type="component" value="Unassembled WGS sequence"/>
</dbReference>
<evidence type="ECO:0000256" key="1">
    <source>
        <dbReference type="ARBA" id="ARBA00023015"/>
    </source>
</evidence>
<proteinExistence type="predicted"/>
<reference evidence="6 7" key="1">
    <citation type="submission" date="2014-02" db="EMBL/GenBank/DDBJ databases">
        <title>The small core and large imbalanced accessory genome model reveals a collaborative survival strategy of Sorangium cellulosum strains in nature.</title>
        <authorList>
            <person name="Han K."/>
            <person name="Peng R."/>
            <person name="Blom J."/>
            <person name="Li Y.-Z."/>
        </authorList>
    </citation>
    <scope>NUCLEOTIDE SEQUENCE [LARGE SCALE GENOMIC DNA]</scope>
    <source>
        <strain evidence="6 7">So0008-312</strain>
    </source>
</reference>
<dbReference type="PANTHER" id="PTHR24567">
    <property type="entry name" value="CRP FAMILY TRANSCRIPTIONAL REGULATORY PROTEIN"/>
    <property type="match status" value="1"/>
</dbReference>
<keyword evidence="2" id="KW-0238">DNA-binding</keyword>
<dbReference type="OrthoDB" id="5415223at2"/>
<dbReference type="SUPFAM" id="SSF51206">
    <property type="entry name" value="cAMP-binding domain-like"/>
    <property type="match status" value="1"/>
</dbReference>
<name>A0A150QKA8_SORCE</name>
<evidence type="ECO:0000259" key="5">
    <source>
        <dbReference type="PROSITE" id="PS51063"/>
    </source>
</evidence>
<dbReference type="AlphaFoldDB" id="A0A150QKA8"/>
<dbReference type="InterPro" id="IPR012318">
    <property type="entry name" value="HTH_CRP"/>
</dbReference>
<feature type="domain" description="Cyclic nucleotide-binding" evidence="4">
    <location>
        <begin position="34"/>
        <end position="118"/>
    </location>
</feature>
<dbReference type="CDD" id="cd00038">
    <property type="entry name" value="CAP_ED"/>
    <property type="match status" value="1"/>
</dbReference>
<feature type="domain" description="HTH crp-type" evidence="5">
    <location>
        <begin position="167"/>
        <end position="240"/>
    </location>
</feature>
<dbReference type="Gene3D" id="2.60.120.10">
    <property type="entry name" value="Jelly Rolls"/>
    <property type="match status" value="1"/>
</dbReference>
<dbReference type="Pfam" id="PF00027">
    <property type="entry name" value="cNMP_binding"/>
    <property type="match status" value="1"/>
</dbReference>
<dbReference type="EMBL" id="JEMA01000572">
    <property type="protein sequence ID" value="KYF68399.1"/>
    <property type="molecule type" value="Genomic_DNA"/>
</dbReference>
<dbReference type="Pfam" id="PF13545">
    <property type="entry name" value="HTH_Crp_2"/>
    <property type="match status" value="1"/>
</dbReference>
<dbReference type="SUPFAM" id="SSF46785">
    <property type="entry name" value="Winged helix' DNA-binding domain"/>
    <property type="match status" value="1"/>
</dbReference>
<dbReference type="PANTHER" id="PTHR24567:SF74">
    <property type="entry name" value="HTH-TYPE TRANSCRIPTIONAL REGULATOR ARCR"/>
    <property type="match status" value="1"/>
</dbReference>
<dbReference type="InterPro" id="IPR018490">
    <property type="entry name" value="cNMP-bd_dom_sf"/>
</dbReference>
<evidence type="ECO:0000313" key="6">
    <source>
        <dbReference type="EMBL" id="KYF68399.1"/>
    </source>
</evidence>
<evidence type="ECO:0000313" key="7">
    <source>
        <dbReference type="Proteomes" id="UP000075260"/>
    </source>
</evidence>
<dbReference type="SMART" id="SM00419">
    <property type="entry name" value="HTH_CRP"/>
    <property type="match status" value="1"/>
</dbReference>
<dbReference type="Gene3D" id="1.10.10.10">
    <property type="entry name" value="Winged helix-like DNA-binding domain superfamily/Winged helix DNA-binding domain"/>
    <property type="match status" value="1"/>
</dbReference>
<evidence type="ECO:0000256" key="2">
    <source>
        <dbReference type="ARBA" id="ARBA00023125"/>
    </source>
</evidence>
<evidence type="ECO:0000256" key="3">
    <source>
        <dbReference type="ARBA" id="ARBA00023163"/>
    </source>
</evidence>
<dbReference type="SMART" id="SM00100">
    <property type="entry name" value="cNMP"/>
    <property type="match status" value="1"/>
</dbReference>
<sequence length="249" mass="26400">MERPKVRGPTLGVEGVRGEASLGADKERILSRSPFARLTSPSRHALLEIGRFERLARRQSVVQQGAPARHLILLGAGRVKVERVADGRVFPLGHRGPGDLVGEGALAGATVACESATVLDEGDALLVPLAGLDRLVAADPAIRAALAAALVARQLETEARLGSLLLCTVEARLLEFLRAAARRWGQPHAAGELVSAPFTHADIALLIGSTRETVTLLLGKLKRAGLISFDRRRIVIRDGEHLAARAGST</sequence>
<dbReference type="PROSITE" id="PS51063">
    <property type="entry name" value="HTH_CRP_2"/>
    <property type="match status" value="1"/>
</dbReference>
<organism evidence="6 7">
    <name type="scientific">Sorangium cellulosum</name>
    <name type="common">Polyangium cellulosum</name>
    <dbReference type="NCBI Taxonomy" id="56"/>
    <lineage>
        <taxon>Bacteria</taxon>
        <taxon>Pseudomonadati</taxon>
        <taxon>Myxococcota</taxon>
        <taxon>Polyangia</taxon>
        <taxon>Polyangiales</taxon>
        <taxon>Polyangiaceae</taxon>
        <taxon>Sorangium</taxon>
    </lineage>
</organism>
<dbReference type="RefSeq" id="WP_061609121.1">
    <property type="nucleotide sequence ID" value="NZ_JEMA01000572.1"/>
</dbReference>
<dbReference type="InterPro" id="IPR050397">
    <property type="entry name" value="Env_Response_Regulators"/>
</dbReference>
<dbReference type="PRINTS" id="PR00034">
    <property type="entry name" value="HTHCRP"/>
</dbReference>
<comment type="caution">
    <text evidence="6">The sequence shown here is derived from an EMBL/GenBank/DDBJ whole genome shotgun (WGS) entry which is preliminary data.</text>
</comment>
<dbReference type="GO" id="GO:0003700">
    <property type="term" value="F:DNA-binding transcription factor activity"/>
    <property type="evidence" value="ECO:0007669"/>
    <property type="project" value="TreeGrafter"/>
</dbReference>